<feature type="region of interest" description="Disordered" evidence="1">
    <location>
        <begin position="285"/>
        <end position="309"/>
    </location>
</feature>
<protein>
    <submittedName>
        <fullName evidence="2">Ribonuclease inhibitor</fullName>
    </submittedName>
</protein>
<dbReference type="EMBL" id="GEEE01008136">
    <property type="protein sequence ID" value="JAP55089.1"/>
    <property type="molecule type" value="Transcribed_RNA"/>
</dbReference>
<dbReference type="InterPro" id="IPR001611">
    <property type="entry name" value="Leu-rich_rpt"/>
</dbReference>
<dbReference type="Gene3D" id="3.80.10.10">
    <property type="entry name" value="Ribonuclease Inhibitor"/>
    <property type="match status" value="1"/>
</dbReference>
<sequence>MGPPNQKPDPPLVVLMKKVLKEYDRMCDLFGTSTCPTVRKPIKDCIEENRLLFRFVVDPQDRRPVDYWTDAKFVTYLTLDVEKREAFAAKQKKGKVLKTNKPLVRVLPLLEALRNTRYCEIRELIVYDVLMDHSDLMSLAAITAKGTYKLEIIELINCFIDAKGLEVFVPTLNSTHSLSTLILDFNEFGDDGCHVLCEGLMQCKWLITLSVRFCDLHKQSGLWLGNLICETPIRELYVDGNSLEAEGAIALLYQLSEAANQEGIERADAERAKIEAALAAKNAKTRRVDLDAPPDDPPPQPANASNVGDGELVEMNTNAAIGGKKKKASKLPPSGPQISILHMSENAINPLGRGGSFAPVRAMQLLRSIIAYSKTLMDVNIFGNEIGDLAARQLLEGLLLRMDAKLPKIGLKVSHQIHQDTFDAINQLAPGPKIKKKK</sequence>
<dbReference type="Pfam" id="PF13516">
    <property type="entry name" value="LRR_6"/>
    <property type="match status" value="1"/>
</dbReference>
<reference evidence="2" key="1">
    <citation type="submission" date="2016-01" db="EMBL/GenBank/DDBJ databases">
        <title>Reference transcriptome for the parasite Schistocephalus solidus: insights into the molecular evolution of parasitism.</title>
        <authorList>
            <person name="Hebert F.O."/>
            <person name="Grambauer S."/>
            <person name="Barber I."/>
            <person name="Landry C.R."/>
            <person name="Aubin-Horth N."/>
        </authorList>
    </citation>
    <scope>NUCLEOTIDE SEQUENCE</scope>
</reference>
<dbReference type="SUPFAM" id="SSF52047">
    <property type="entry name" value="RNI-like"/>
    <property type="match status" value="1"/>
</dbReference>
<organism evidence="2">
    <name type="scientific">Schistocephalus solidus</name>
    <name type="common">Tapeworm</name>
    <dbReference type="NCBI Taxonomy" id="70667"/>
    <lineage>
        <taxon>Eukaryota</taxon>
        <taxon>Metazoa</taxon>
        <taxon>Spiralia</taxon>
        <taxon>Lophotrochozoa</taxon>
        <taxon>Platyhelminthes</taxon>
        <taxon>Cestoda</taxon>
        <taxon>Eucestoda</taxon>
        <taxon>Diphyllobothriidea</taxon>
        <taxon>Diphyllobothriidae</taxon>
        <taxon>Schistocephalus</taxon>
    </lineage>
</organism>
<dbReference type="InterPro" id="IPR032675">
    <property type="entry name" value="LRR_dom_sf"/>
</dbReference>
<evidence type="ECO:0000256" key="1">
    <source>
        <dbReference type="SAM" id="MobiDB-lite"/>
    </source>
</evidence>
<name>A0A0X3PU03_SCHSO</name>
<proteinExistence type="predicted"/>
<dbReference type="AlphaFoldDB" id="A0A0X3PU03"/>
<dbReference type="SMART" id="SM00368">
    <property type="entry name" value="LRR_RI"/>
    <property type="match status" value="4"/>
</dbReference>
<gene>
    <name evidence="2" type="primary">RINI</name>
    <name evidence="2" type="ORF">TR114022</name>
</gene>
<accession>A0A0X3PU03</accession>
<evidence type="ECO:0000313" key="2">
    <source>
        <dbReference type="EMBL" id="JAP55089.1"/>
    </source>
</evidence>